<gene>
    <name evidence="6" type="ORF">US99_C0055G0003</name>
</gene>
<dbReference type="Pfam" id="PF25881">
    <property type="entry name" value="HH_YBHG"/>
    <property type="match status" value="1"/>
</dbReference>
<feature type="domain" description="YbhG-like alpha-helical hairpin" evidence="4">
    <location>
        <begin position="71"/>
        <end position="197"/>
    </location>
</feature>
<evidence type="ECO:0000259" key="5">
    <source>
        <dbReference type="Pfam" id="PF25990"/>
    </source>
</evidence>
<evidence type="ECO:0000256" key="1">
    <source>
        <dbReference type="ARBA" id="ARBA00004196"/>
    </source>
</evidence>
<dbReference type="InterPro" id="IPR058636">
    <property type="entry name" value="Beta-barrel_YknX"/>
</dbReference>
<comment type="subcellular location">
    <subcellularLocation>
        <location evidence="1">Cell envelope</location>
    </subcellularLocation>
</comment>
<evidence type="ECO:0000313" key="6">
    <source>
        <dbReference type="EMBL" id="KKQ76908.1"/>
    </source>
</evidence>
<evidence type="ECO:0000259" key="4">
    <source>
        <dbReference type="Pfam" id="PF25881"/>
    </source>
</evidence>
<sequence>MKATKIILSLILLLSIYGCSGENDGSKIEATGTIEATNITISSKNAGEIKAIIVDEGKQANAGDTILIIEHEALGFQLDQAIAGENISSAQLSLIIKGARSEDIKQAEAMMNQTEINYKLAKNDFERYKGLWESKAITQKQYEDISGKFQIALAQFTSAKENFMKVKKIFRPEEIEQAKANLKKAQASVDLLKKNIRDSYIISPLNGFVVKKFVEVGETVSPMSSLVKISNLSSVNLIIYVSEGDLGKIKLGQKAEITIDTYPDKKYDGKVTYISPEAEFTPKNIQTKDERTKLVFAVKIEILNKDFELKPGMPADAKIIL</sequence>
<dbReference type="PANTHER" id="PTHR32347">
    <property type="entry name" value="EFFLUX SYSTEM COMPONENT YKNX-RELATED"/>
    <property type="match status" value="1"/>
</dbReference>
<dbReference type="Pfam" id="PF25990">
    <property type="entry name" value="Beta-barrel_YknX"/>
    <property type="match status" value="1"/>
</dbReference>
<dbReference type="Proteomes" id="UP000034324">
    <property type="component" value="Unassembled WGS sequence"/>
</dbReference>
<dbReference type="GO" id="GO:0030313">
    <property type="term" value="C:cell envelope"/>
    <property type="evidence" value="ECO:0007669"/>
    <property type="project" value="UniProtKB-SubCell"/>
</dbReference>
<comment type="caution">
    <text evidence="6">The sequence shown here is derived from an EMBL/GenBank/DDBJ whole genome shotgun (WGS) entry which is preliminary data.</text>
</comment>
<feature type="chain" id="PRO_5002533203" evidence="3">
    <location>
        <begin position="21"/>
        <end position="321"/>
    </location>
</feature>
<keyword evidence="2" id="KW-0175">Coiled coil</keyword>
<accession>A0A0G0KB70</accession>
<protein>
    <submittedName>
        <fullName evidence="6">Membrane-fusion protein</fullName>
    </submittedName>
</protein>
<evidence type="ECO:0000256" key="3">
    <source>
        <dbReference type="SAM" id="SignalP"/>
    </source>
</evidence>
<feature type="domain" description="YknX-like beta-barrel" evidence="5">
    <location>
        <begin position="241"/>
        <end position="315"/>
    </location>
</feature>
<evidence type="ECO:0000313" key="7">
    <source>
        <dbReference type="Proteomes" id="UP000034324"/>
    </source>
</evidence>
<dbReference type="SUPFAM" id="SSF111369">
    <property type="entry name" value="HlyD-like secretion proteins"/>
    <property type="match status" value="1"/>
</dbReference>
<dbReference type="PANTHER" id="PTHR32347:SF23">
    <property type="entry name" value="BLL5650 PROTEIN"/>
    <property type="match status" value="1"/>
</dbReference>
<name>A0A0G0KB70_9BACT</name>
<keyword evidence="3" id="KW-0732">Signal</keyword>
<proteinExistence type="predicted"/>
<dbReference type="PROSITE" id="PS51257">
    <property type="entry name" value="PROKAR_LIPOPROTEIN"/>
    <property type="match status" value="1"/>
</dbReference>
<dbReference type="Gene3D" id="1.10.287.470">
    <property type="entry name" value="Helix hairpin bin"/>
    <property type="match status" value="1"/>
</dbReference>
<feature type="signal peptide" evidence="3">
    <location>
        <begin position="1"/>
        <end position="20"/>
    </location>
</feature>
<dbReference type="InterPro" id="IPR059052">
    <property type="entry name" value="HH_YbhG-like"/>
</dbReference>
<dbReference type="EMBL" id="LBVC01000055">
    <property type="protein sequence ID" value="KKQ76908.1"/>
    <property type="molecule type" value="Genomic_DNA"/>
</dbReference>
<dbReference type="Gene3D" id="2.40.50.100">
    <property type="match status" value="1"/>
</dbReference>
<dbReference type="Gene3D" id="2.40.30.170">
    <property type="match status" value="1"/>
</dbReference>
<reference evidence="6 7" key="1">
    <citation type="journal article" date="2015" name="Nature">
        <title>rRNA introns, odd ribosomes, and small enigmatic genomes across a large radiation of phyla.</title>
        <authorList>
            <person name="Brown C.T."/>
            <person name="Hug L.A."/>
            <person name="Thomas B.C."/>
            <person name="Sharon I."/>
            <person name="Castelle C.J."/>
            <person name="Singh A."/>
            <person name="Wilkins M.J."/>
            <person name="Williams K.H."/>
            <person name="Banfield J.F."/>
        </authorList>
    </citation>
    <scope>NUCLEOTIDE SEQUENCE [LARGE SCALE GENOMIC DNA]</scope>
</reference>
<dbReference type="InterPro" id="IPR050465">
    <property type="entry name" value="UPF0194_transport"/>
</dbReference>
<organism evidence="6 7">
    <name type="scientific">Candidatus Daviesbacteria bacterium GW2011_GWF2_38_6</name>
    <dbReference type="NCBI Taxonomy" id="1618432"/>
    <lineage>
        <taxon>Bacteria</taxon>
        <taxon>Candidatus Daviesiibacteriota</taxon>
    </lineage>
</organism>
<dbReference type="AlphaFoldDB" id="A0A0G0KB70"/>
<evidence type="ECO:0000256" key="2">
    <source>
        <dbReference type="ARBA" id="ARBA00023054"/>
    </source>
</evidence>